<comment type="caution">
    <text evidence="3">Lacks conserved residue(s) required for the propagation of feature annotation.</text>
</comment>
<name>A0A518HCA9_9BACT</name>
<proteinExistence type="inferred from homology"/>
<sequence>MSVPGSVRSRVQKIRADEFGGGGGEVVWDLLAAEEPMEIRVGCGPVDRRSVRTIGVTMRTPGHDDELAVGFLLGERIITSPEQIDEVAREEPEDAGRSIDRIVRVDLKPGVEVDLDRFARSVLTNSSCGVCGTATLRALNLDGCRPNPGHGPVVDAEVIHRLPEALIDRQLVFNRTGGLHAAALVDAEGGLIAVREDIGRHNTVDKLVGARAIGTLDGPAGGAGAEAAILFVSGRAGFEIVQKAVTAAIPIVSAVGAPSSLAVEVAEAFGLTLLGFVGPERFNVYSGPWRIRVGPGRPAPNPTHRD</sequence>
<reference evidence="4 5" key="1">
    <citation type="submission" date="2019-02" db="EMBL/GenBank/DDBJ databases">
        <title>Deep-cultivation of Planctomycetes and their phenomic and genomic characterization uncovers novel biology.</title>
        <authorList>
            <person name="Wiegand S."/>
            <person name="Jogler M."/>
            <person name="Boedeker C."/>
            <person name="Pinto D."/>
            <person name="Vollmers J."/>
            <person name="Rivas-Marin E."/>
            <person name="Kohn T."/>
            <person name="Peeters S.H."/>
            <person name="Heuer A."/>
            <person name="Rast P."/>
            <person name="Oberbeckmann S."/>
            <person name="Bunk B."/>
            <person name="Jeske O."/>
            <person name="Meyerdierks A."/>
            <person name="Storesund J.E."/>
            <person name="Kallscheuer N."/>
            <person name="Luecker S."/>
            <person name="Lage O.M."/>
            <person name="Pohl T."/>
            <person name="Merkel B.J."/>
            <person name="Hornburger P."/>
            <person name="Mueller R.-W."/>
            <person name="Bruemmer F."/>
            <person name="Labrenz M."/>
            <person name="Spormann A.M."/>
            <person name="Op den Camp H."/>
            <person name="Overmann J."/>
            <person name="Amann R."/>
            <person name="Jetten M.S.M."/>
            <person name="Mascher T."/>
            <person name="Medema M.H."/>
            <person name="Devos D.P."/>
            <person name="Kaster A.-K."/>
            <person name="Ovreas L."/>
            <person name="Rohde M."/>
            <person name="Galperin M.Y."/>
            <person name="Jogler C."/>
        </authorList>
    </citation>
    <scope>NUCLEOTIDE SEQUENCE [LARGE SCALE GENOMIC DNA]</scope>
    <source>
        <strain evidence="4 5">ElP</strain>
    </source>
</reference>
<dbReference type="Gene3D" id="3.40.140.10">
    <property type="entry name" value="Cytidine Deaminase, domain 2"/>
    <property type="match status" value="1"/>
</dbReference>
<keyword evidence="2 3" id="KW-0501">Molybdenum cofactor biosynthesis</keyword>
<feature type="active site" description="Cysteine persulfide intermediate" evidence="3">
    <location>
        <position position="128"/>
    </location>
</feature>
<evidence type="ECO:0000256" key="2">
    <source>
        <dbReference type="ARBA" id="ARBA00023150"/>
    </source>
</evidence>
<dbReference type="InterPro" id="IPR003786">
    <property type="entry name" value="FdhD"/>
</dbReference>
<dbReference type="KEGG" id="tpla:ElP_64350"/>
<evidence type="ECO:0000256" key="3">
    <source>
        <dbReference type="HAMAP-Rule" id="MF_00187"/>
    </source>
</evidence>
<accession>A0A518HCA9</accession>
<comment type="subcellular location">
    <subcellularLocation>
        <location evidence="3">Cytoplasm</location>
    </subcellularLocation>
</comment>
<dbReference type="GO" id="GO:0006777">
    <property type="term" value="P:Mo-molybdopterin cofactor biosynthetic process"/>
    <property type="evidence" value="ECO:0007669"/>
    <property type="project" value="UniProtKB-UniRule"/>
</dbReference>
<comment type="function">
    <text evidence="3">Required for formate dehydrogenase (FDH) activity. Acts as a sulfur carrier protein that transfers sulfur from IscS to the molybdenum cofactor prior to its insertion into FDH.</text>
</comment>
<organism evidence="4 5">
    <name type="scientific">Tautonia plasticadhaerens</name>
    <dbReference type="NCBI Taxonomy" id="2527974"/>
    <lineage>
        <taxon>Bacteria</taxon>
        <taxon>Pseudomonadati</taxon>
        <taxon>Planctomycetota</taxon>
        <taxon>Planctomycetia</taxon>
        <taxon>Isosphaerales</taxon>
        <taxon>Isosphaeraceae</taxon>
        <taxon>Tautonia</taxon>
    </lineage>
</organism>
<dbReference type="SUPFAM" id="SSF53927">
    <property type="entry name" value="Cytidine deaminase-like"/>
    <property type="match status" value="1"/>
</dbReference>
<dbReference type="EMBL" id="CP036426">
    <property type="protein sequence ID" value="QDV38480.1"/>
    <property type="molecule type" value="Genomic_DNA"/>
</dbReference>
<dbReference type="PANTHER" id="PTHR30592">
    <property type="entry name" value="FORMATE DEHYDROGENASE"/>
    <property type="match status" value="1"/>
</dbReference>
<dbReference type="InterPro" id="IPR016193">
    <property type="entry name" value="Cytidine_deaminase-like"/>
</dbReference>
<protein>
    <recommendedName>
        <fullName evidence="3">Sulfur carrier protein FdhD</fullName>
    </recommendedName>
</protein>
<dbReference type="PANTHER" id="PTHR30592:SF1">
    <property type="entry name" value="SULFUR CARRIER PROTEIN FDHD"/>
    <property type="match status" value="1"/>
</dbReference>
<dbReference type="Gene3D" id="3.10.20.10">
    <property type="match status" value="1"/>
</dbReference>
<dbReference type="GO" id="GO:0005737">
    <property type="term" value="C:cytoplasm"/>
    <property type="evidence" value="ECO:0007669"/>
    <property type="project" value="UniProtKB-SubCell"/>
</dbReference>
<keyword evidence="1 3" id="KW-0963">Cytoplasm</keyword>
<comment type="similarity">
    <text evidence="3">Belongs to the FdhD family.</text>
</comment>
<gene>
    <name evidence="3" type="primary">fdhD</name>
    <name evidence="4" type="ORF">ElP_64350</name>
</gene>
<dbReference type="GO" id="GO:0097163">
    <property type="term" value="F:sulfur carrier activity"/>
    <property type="evidence" value="ECO:0007669"/>
    <property type="project" value="UniProtKB-UniRule"/>
</dbReference>
<evidence type="ECO:0000256" key="1">
    <source>
        <dbReference type="ARBA" id="ARBA00022490"/>
    </source>
</evidence>
<dbReference type="OrthoDB" id="9782042at2"/>
<keyword evidence="5" id="KW-1185">Reference proteome</keyword>
<dbReference type="GO" id="GO:0016783">
    <property type="term" value="F:sulfurtransferase activity"/>
    <property type="evidence" value="ECO:0007669"/>
    <property type="project" value="InterPro"/>
</dbReference>
<dbReference type="AlphaFoldDB" id="A0A518HCA9"/>
<dbReference type="PIRSF" id="PIRSF015626">
    <property type="entry name" value="FdhD"/>
    <property type="match status" value="1"/>
</dbReference>
<evidence type="ECO:0000313" key="5">
    <source>
        <dbReference type="Proteomes" id="UP000317835"/>
    </source>
</evidence>
<dbReference type="HAMAP" id="MF_00187">
    <property type="entry name" value="FdhD"/>
    <property type="match status" value="1"/>
</dbReference>
<dbReference type="Proteomes" id="UP000317835">
    <property type="component" value="Chromosome"/>
</dbReference>
<evidence type="ECO:0000313" key="4">
    <source>
        <dbReference type="EMBL" id="QDV38480.1"/>
    </source>
</evidence>
<dbReference type="Pfam" id="PF02634">
    <property type="entry name" value="FdhD-NarQ"/>
    <property type="match status" value="1"/>
</dbReference>